<organism evidence="3 4">
    <name type="scientific">Vanilla planifolia</name>
    <name type="common">Vanilla</name>
    <dbReference type="NCBI Taxonomy" id="51239"/>
    <lineage>
        <taxon>Eukaryota</taxon>
        <taxon>Viridiplantae</taxon>
        <taxon>Streptophyta</taxon>
        <taxon>Embryophyta</taxon>
        <taxon>Tracheophyta</taxon>
        <taxon>Spermatophyta</taxon>
        <taxon>Magnoliopsida</taxon>
        <taxon>Liliopsida</taxon>
        <taxon>Asparagales</taxon>
        <taxon>Orchidaceae</taxon>
        <taxon>Vanilloideae</taxon>
        <taxon>Vanilleae</taxon>
        <taxon>Vanilla</taxon>
    </lineage>
</organism>
<evidence type="ECO:0000313" key="3">
    <source>
        <dbReference type="EMBL" id="KAG0465173.1"/>
    </source>
</evidence>
<keyword evidence="2" id="KW-1133">Transmembrane helix</keyword>
<gene>
    <name evidence="3" type="ORF">HPP92_019337</name>
</gene>
<keyword evidence="2" id="KW-0812">Transmembrane</keyword>
<evidence type="ECO:0000256" key="2">
    <source>
        <dbReference type="SAM" id="Phobius"/>
    </source>
</evidence>
<proteinExistence type="predicted"/>
<sequence length="369" mass="41056">MSSCNDKLDFPRNSSGVKMQKISLVASAKEGTSQKTFQHLLPLKTLKLAPIHSRELFSFIIKVAALETVRRFSEVRCPSLWKVVQAFQIFCYPPFKWLQRWGPLRIIVRGAQSIAKPVLLLSIATTFSGKSENCSGATARVDDSQIQSDSVSGNSTFDIQSEESSKDVTPESFKKDIPEDWQLQVYGELEKQGISLPERFNVDELNRFYAAANVWSHLVFGMDLMSCCGHAWSSALDLHGPPWLLMKDRALLKPLVLKPTTRKKLQIVGERNRKLLSDFLESVPAFLGGDCSCPKCRILSARRSPASTEEICRGEPSGNTTSDDALAASNDFQATELTFSGSCERVLRAAVVLILMLWVLIAFFAVTNE</sequence>
<keyword evidence="2" id="KW-0472">Membrane</keyword>
<dbReference type="AlphaFoldDB" id="A0A835UKV4"/>
<dbReference type="EMBL" id="JADCNM010000010">
    <property type="protein sequence ID" value="KAG0465173.1"/>
    <property type="molecule type" value="Genomic_DNA"/>
</dbReference>
<comment type="caution">
    <text evidence="3">The sequence shown here is derived from an EMBL/GenBank/DDBJ whole genome shotgun (WGS) entry which is preliminary data.</text>
</comment>
<evidence type="ECO:0000313" key="4">
    <source>
        <dbReference type="Proteomes" id="UP000639772"/>
    </source>
</evidence>
<feature type="compositionally biased region" description="Basic and acidic residues" evidence="1">
    <location>
        <begin position="163"/>
        <end position="172"/>
    </location>
</feature>
<evidence type="ECO:0000256" key="1">
    <source>
        <dbReference type="SAM" id="MobiDB-lite"/>
    </source>
</evidence>
<name>A0A835UKV4_VANPL</name>
<dbReference type="Proteomes" id="UP000639772">
    <property type="component" value="Chromosome 10"/>
</dbReference>
<dbReference type="InterPro" id="IPR036865">
    <property type="entry name" value="CRAL-TRIO_dom_sf"/>
</dbReference>
<reference evidence="3 4" key="1">
    <citation type="journal article" date="2020" name="Nat. Food">
        <title>A phased Vanilla planifolia genome enables genetic improvement of flavour and production.</title>
        <authorList>
            <person name="Hasing T."/>
            <person name="Tang H."/>
            <person name="Brym M."/>
            <person name="Khazi F."/>
            <person name="Huang T."/>
            <person name="Chambers A.H."/>
        </authorList>
    </citation>
    <scope>NUCLEOTIDE SEQUENCE [LARGE SCALE GENOMIC DNA]</scope>
    <source>
        <tissue evidence="3">Leaf</tissue>
    </source>
</reference>
<protein>
    <submittedName>
        <fullName evidence="3">Uncharacterized protein</fullName>
    </submittedName>
</protein>
<feature type="transmembrane region" description="Helical" evidence="2">
    <location>
        <begin position="346"/>
        <end position="366"/>
    </location>
</feature>
<accession>A0A835UKV4</accession>
<dbReference type="OrthoDB" id="1434354at2759"/>
<dbReference type="SUPFAM" id="SSF52087">
    <property type="entry name" value="CRAL/TRIO domain"/>
    <property type="match status" value="1"/>
</dbReference>
<feature type="region of interest" description="Disordered" evidence="1">
    <location>
        <begin position="132"/>
        <end position="172"/>
    </location>
</feature>
<dbReference type="PANTHER" id="PTHR47041">
    <property type="entry name" value="SEC14 CYTOSOLIC FACTOR FAMILY PROTEIN / PHOSPHOGLYCERIDE TRANSFER FAMILY PROTEIN"/>
    <property type="match status" value="1"/>
</dbReference>
<dbReference type="PANTHER" id="PTHR47041:SF2">
    <property type="entry name" value="SEC14 CYTOSOLIC FACTOR FAMILY PROTEIN _ PHOSPHOGLYCERIDE TRANSFER FAMILY PROTEIN"/>
    <property type="match status" value="1"/>
</dbReference>